<feature type="compositionally biased region" description="Basic and acidic residues" evidence="1">
    <location>
        <begin position="637"/>
        <end position="650"/>
    </location>
</feature>
<feature type="region of interest" description="Disordered" evidence="1">
    <location>
        <begin position="109"/>
        <end position="166"/>
    </location>
</feature>
<dbReference type="EMBL" id="BKCJ010233588">
    <property type="protein sequence ID" value="GEZ02940.1"/>
    <property type="molecule type" value="Genomic_DNA"/>
</dbReference>
<name>A0A699I1H9_TANCI</name>
<feature type="region of interest" description="Disordered" evidence="1">
    <location>
        <begin position="1"/>
        <end position="82"/>
    </location>
</feature>
<evidence type="ECO:0000313" key="2">
    <source>
        <dbReference type="EMBL" id="GEZ02940.1"/>
    </source>
</evidence>
<feature type="compositionally biased region" description="Basic and acidic residues" evidence="1">
    <location>
        <begin position="243"/>
        <end position="258"/>
    </location>
</feature>
<dbReference type="PANTHER" id="PTHR34835">
    <property type="entry name" value="OS07G0283600 PROTEIN-RELATED"/>
    <property type="match status" value="1"/>
</dbReference>
<feature type="region of interest" description="Disordered" evidence="1">
    <location>
        <begin position="179"/>
        <end position="334"/>
    </location>
</feature>
<feature type="compositionally biased region" description="Basic and acidic residues" evidence="1">
    <location>
        <begin position="179"/>
        <end position="234"/>
    </location>
</feature>
<feature type="compositionally biased region" description="Basic residues" evidence="1">
    <location>
        <begin position="13"/>
        <end position="24"/>
    </location>
</feature>
<dbReference type="AlphaFoldDB" id="A0A699I1H9"/>
<evidence type="ECO:0008006" key="3">
    <source>
        <dbReference type="Google" id="ProtNLM"/>
    </source>
</evidence>
<feature type="non-terminal residue" evidence="2">
    <location>
        <position position="930"/>
    </location>
</feature>
<feature type="compositionally biased region" description="Basic residues" evidence="1">
    <location>
        <begin position="126"/>
        <end position="139"/>
    </location>
</feature>
<feature type="compositionally biased region" description="Basic residues" evidence="1">
    <location>
        <begin position="624"/>
        <end position="636"/>
    </location>
</feature>
<feature type="compositionally biased region" description="Acidic residues" evidence="1">
    <location>
        <begin position="259"/>
        <end position="271"/>
    </location>
</feature>
<protein>
    <recommendedName>
        <fullName evidence="3">Ulp1 protease family, C-terminal catalytic domain-containing protein</fullName>
    </recommendedName>
</protein>
<dbReference type="PANTHER" id="PTHR34835:SF90">
    <property type="entry name" value="AMINOTRANSFERASE-LIKE PLANT MOBILE DOMAIN-CONTAINING PROTEIN"/>
    <property type="match status" value="1"/>
</dbReference>
<feature type="region of interest" description="Disordered" evidence="1">
    <location>
        <begin position="595"/>
        <end position="667"/>
    </location>
</feature>
<accession>A0A699I1H9</accession>
<organism evidence="2">
    <name type="scientific">Tanacetum cinerariifolium</name>
    <name type="common">Dalmatian daisy</name>
    <name type="synonym">Chrysanthemum cinerariifolium</name>
    <dbReference type="NCBI Taxonomy" id="118510"/>
    <lineage>
        <taxon>Eukaryota</taxon>
        <taxon>Viridiplantae</taxon>
        <taxon>Streptophyta</taxon>
        <taxon>Embryophyta</taxon>
        <taxon>Tracheophyta</taxon>
        <taxon>Spermatophyta</taxon>
        <taxon>Magnoliopsida</taxon>
        <taxon>eudicotyledons</taxon>
        <taxon>Gunneridae</taxon>
        <taxon>Pentapetalae</taxon>
        <taxon>asterids</taxon>
        <taxon>campanulids</taxon>
        <taxon>Asterales</taxon>
        <taxon>Asteraceae</taxon>
        <taxon>Asteroideae</taxon>
        <taxon>Anthemideae</taxon>
        <taxon>Anthemidinae</taxon>
        <taxon>Tanacetum</taxon>
    </lineage>
</organism>
<comment type="caution">
    <text evidence="2">The sequence shown here is derived from an EMBL/GenBank/DDBJ whole genome shotgun (WGS) entry which is preliminary data.</text>
</comment>
<feature type="compositionally biased region" description="Acidic residues" evidence="1">
    <location>
        <begin position="651"/>
        <end position="667"/>
    </location>
</feature>
<evidence type="ECO:0000256" key="1">
    <source>
        <dbReference type="SAM" id="MobiDB-lite"/>
    </source>
</evidence>
<feature type="compositionally biased region" description="Basic and acidic residues" evidence="1">
    <location>
        <begin position="272"/>
        <end position="285"/>
    </location>
</feature>
<proteinExistence type="predicted"/>
<feature type="compositionally biased region" description="Acidic residues" evidence="1">
    <location>
        <begin position="595"/>
        <end position="619"/>
    </location>
</feature>
<gene>
    <name evidence="2" type="ORF">Tci_474913</name>
</gene>
<feature type="compositionally biased region" description="Basic and acidic residues" evidence="1">
    <location>
        <begin position="109"/>
        <end position="125"/>
    </location>
</feature>
<reference evidence="2" key="1">
    <citation type="journal article" date="2019" name="Sci. Rep.">
        <title>Draft genome of Tanacetum cinerariifolium, the natural source of mosquito coil.</title>
        <authorList>
            <person name="Yamashiro T."/>
            <person name="Shiraishi A."/>
            <person name="Satake H."/>
            <person name="Nakayama K."/>
        </authorList>
    </citation>
    <scope>NUCLEOTIDE SEQUENCE</scope>
</reference>
<feature type="compositionally biased region" description="Acidic residues" evidence="1">
    <location>
        <begin position="321"/>
        <end position="332"/>
    </location>
</feature>
<sequence>MEGNDDAAENLQKKRKKKKKKKHTSPSIGKHIRINEMFKKKKADDEVKVIEEEEAATKAREDEDAKDNDDADATTNENIDEDAVKAKVDEIAIRRAKLLAKLKAINKETAELEKEKKTKNKESLHHHSKIMKTMLKRIQKKDANESPDAATKAKGNEEASTKKSNFVVRLKSYRKNLIEVEKKLKKPKLEEEKKRKQEDEKRKEEALQEMLRKKDAEKQEKDNKKRKMEEESPKIIHKRRSKKQAEIDKLNKESKAKDDEDVMSTSNEDEKEEIRDEEKKGKKLNEASNNEELLVEKTKKTNKTQSSTLREYLKKQSNNESGEEEQDESDEKEDIKKLKKEMGFERFIHFLIVLLPSTLAYQVIENFYAPSMELRLQNGSIKARRQKVHDMIDIPMGSRKLEDLKKRTSKDTFITKWEEQFRHLKKLTSLAIATQISSTEDADFMFKMNFITLFGSTMGTLENVGRVPTKLIKSITEDVDISDIDWCRYILDCLKTSKNNWNDVKTRSNYYYRPLTFLSHGLDFYKGLDVYIVPLSERNPVTKERFRLISKKRVEMVEILKEGISKFKGDNLMSDLCKQYKKVFKSTKDFHLDESFMDEDNSSDGDTDNDNNNSDEDDPQWQMKTRKIKMKMQMKSKMKEKENDEEKVSENDGNENDDDIVDSIEVDDLNEQMKEKKADKKRRVKRMGMNKKLKMKKRNNMKLIRILVFHGRRRTRLRFETKDGAATIREYMQTLAPQLKVESNVTDTFSLVLNHEQKMNSTGKKTKDMFKWKKENGKYDEEKQFEAFAKTIESEPKWGTKENDTDYGIFLMMHIENYTEETAKNWNLGFKKENEGNTLDIIKMRMRFATKMLSHEINIHRVRISEEAQEFTRRYSDKKSRGTWYTGEPLWGCSELGGYLVVEGLIRITPLSHATYLERKCFPTGILVYT</sequence>
<feature type="compositionally biased region" description="Basic and acidic residues" evidence="1">
    <location>
        <begin position="33"/>
        <end position="63"/>
    </location>
</feature>